<name>A0A0N7IUI7_BLAVI</name>
<accession>A0A0N7IUI7</accession>
<sequence>MDAGDPVVLVGDERALPHFRPAGSLAHHEAKIFGEVRLIGRADGTHGRQRVGCLDDTPPRVGASAASRTARANVIYRDADEIPFAN</sequence>
<reference evidence="2" key="1">
    <citation type="journal article" date="2016" name="Genome Announc.">
        <title>Revised genome sequence of the purple photosynthetic bacterium Blastochloris viridis.</title>
        <authorList>
            <person name="Liu L.N."/>
            <person name="Faulkner M."/>
            <person name="Liu X."/>
            <person name="Huang F."/>
            <person name="Darby A.C."/>
            <person name="Hall N."/>
        </authorList>
    </citation>
    <scope>NUCLEOTIDE SEQUENCE [LARGE SCALE GENOMIC DNA]</scope>
    <source>
        <strain evidence="2">ATCC 19567 / DSM 133 / F</strain>
    </source>
</reference>
<dbReference type="KEGG" id="bvr:BVIR_1694"/>
<dbReference type="Proteomes" id="UP000065734">
    <property type="component" value="Chromosome I"/>
</dbReference>
<organism evidence="1 2">
    <name type="scientific">Blastochloris viridis</name>
    <name type="common">Rhodopseudomonas viridis</name>
    <dbReference type="NCBI Taxonomy" id="1079"/>
    <lineage>
        <taxon>Bacteria</taxon>
        <taxon>Pseudomonadati</taxon>
        <taxon>Pseudomonadota</taxon>
        <taxon>Alphaproteobacteria</taxon>
        <taxon>Hyphomicrobiales</taxon>
        <taxon>Blastochloridaceae</taxon>
        <taxon>Blastochloris</taxon>
    </lineage>
</organism>
<evidence type="ECO:0000313" key="1">
    <source>
        <dbReference type="EMBL" id="CUU42133.1"/>
    </source>
</evidence>
<keyword evidence="2" id="KW-1185">Reference proteome</keyword>
<gene>
    <name evidence="1" type="ORF">BVIRIDIS_11390</name>
</gene>
<evidence type="ECO:0000313" key="2">
    <source>
        <dbReference type="Proteomes" id="UP000065734"/>
    </source>
</evidence>
<dbReference type="EMBL" id="LN907867">
    <property type="protein sequence ID" value="CUU42133.1"/>
    <property type="molecule type" value="Genomic_DNA"/>
</dbReference>
<protein>
    <submittedName>
        <fullName evidence="1">Uncharacterized protein</fullName>
    </submittedName>
</protein>
<proteinExistence type="predicted"/>
<dbReference type="AlphaFoldDB" id="A0A0N7IUI7"/>